<evidence type="ECO:0000256" key="1">
    <source>
        <dbReference type="SAM" id="MobiDB-lite"/>
    </source>
</evidence>
<comment type="caution">
    <text evidence="2">The sequence shown here is derived from an EMBL/GenBank/DDBJ whole genome shotgun (WGS) entry which is preliminary data.</text>
</comment>
<feature type="region of interest" description="Disordered" evidence="1">
    <location>
        <begin position="85"/>
        <end position="153"/>
    </location>
</feature>
<feature type="compositionally biased region" description="Low complexity" evidence="1">
    <location>
        <begin position="236"/>
        <end position="257"/>
    </location>
</feature>
<accession>A0A2R5GW17</accession>
<protein>
    <submittedName>
        <fullName evidence="2">Uncharacterized protein</fullName>
    </submittedName>
</protein>
<feature type="region of interest" description="Disordered" evidence="1">
    <location>
        <begin position="230"/>
        <end position="319"/>
    </location>
</feature>
<proteinExistence type="predicted"/>
<gene>
    <name evidence="2" type="ORF">FCC1311_112532</name>
</gene>
<evidence type="ECO:0000313" key="2">
    <source>
        <dbReference type="EMBL" id="GBG35030.1"/>
    </source>
</evidence>
<feature type="compositionally biased region" description="Polar residues" evidence="1">
    <location>
        <begin position="284"/>
        <end position="295"/>
    </location>
</feature>
<keyword evidence="3" id="KW-1185">Reference proteome</keyword>
<sequence length="340" mass="37874">MGAAKPGWQDEARDSTVRAEKLQIIKEIVRNKMGTQNGAQSPADQKEKLAATIELRCYQNAKSLDEYTNNFLMVMQRFLVMEAKKKPSTTNSKPLICPVKPKKGPKSEANPSAVPKARTPNFSGPVNAADPKTPSRQSGDIRYGPGPEVRPMDPLLDPNAALRGENSPIPGPGNPYSYVHNQPYEPWAPFLNYNNLYGSLDGTVPPTFAQQIQVQQHAHHHSLPAVYMDSQHASHQQRVLQQQQQQQQQQQGSLQQQHAPFSHQYQPHPSLVHSRSLPAGEGPSTWSAHNTSPKQTPKRPRFQDTDHMQQQSGALSMDHGEFMDVVDLLAIDDEDDQAHE</sequence>
<dbReference type="EMBL" id="BEYU01000258">
    <property type="protein sequence ID" value="GBG35030.1"/>
    <property type="molecule type" value="Genomic_DNA"/>
</dbReference>
<reference evidence="2 3" key="1">
    <citation type="submission" date="2017-12" db="EMBL/GenBank/DDBJ databases">
        <title>Sequencing, de novo assembly and annotation of complete genome of a new Thraustochytrid species, strain FCC1311.</title>
        <authorList>
            <person name="Sedici K."/>
            <person name="Godart F."/>
            <person name="Aiese Cigliano R."/>
            <person name="Sanseverino W."/>
            <person name="Barakat M."/>
            <person name="Ortet P."/>
            <person name="Marechal E."/>
            <person name="Cagnac O."/>
            <person name="Amato A."/>
        </authorList>
    </citation>
    <scope>NUCLEOTIDE SEQUENCE [LARGE SCALE GENOMIC DNA]</scope>
</reference>
<dbReference type="AlphaFoldDB" id="A0A2R5GW17"/>
<organism evidence="2 3">
    <name type="scientific">Hondaea fermentalgiana</name>
    <dbReference type="NCBI Taxonomy" id="2315210"/>
    <lineage>
        <taxon>Eukaryota</taxon>
        <taxon>Sar</taxon>
        <taxon>Stramenopiles</taxon>
        <taxon>Bigyra</taxon>
        <taxon>Labyrinthulomycetes</taxon>
        <taxon>Thraustochytrida</taxon>
        <taxon>Thraustochytriidae</taxon>
        <taxon>Hondaea</taxon>
    </lineage>
</organism>
<dbReference type="InParanoid" id="A0A2R5GW17"/>
<name>A0A2R5GW17_9STRA</name>
<evidence type="ECO:0000313" key="3">
    <source>
        <dbReference type="Proteomes" id="UP000241890"/>
    </source>
</evidence>
<dbReference type="Proteomes" id="UP000241890">
    <property type="component" value="Unassembled WGS sequence"/>
</dbReference>